<evidence type="ECO:0000256" key="2">
    <source>
        <dbReference type="ARBA" id="ARBA00006462"/>
    </source>
</evidence>
<dbReference type="RefSeq" id="XP_032353827.1">
    <property type="nucleotide sequence ID" value="XM_032497936.1"/>
</dbReference>
<evidence type="ECO:0000256" key="7">
    <source>
        <dbReference type="SAM" id="Phobius"/>
    </source>
</evidence>
<keyword evidence="4" id="KW-0735">Signal-anchor</keyword>
<dbReference type="CTD" id="728819"/>
<organism evidence="8 9">
    <name type="scientific">Camelus ferus</name>
    <name type="common">Wild bactrian camel</name>
    <name type="synonym">Camelus bactrianus ferus</name>
    <dbReference type="NCBI Taxonomy" id="419612"/>
    <lineage>
        <taxon>Eukaryota</taxon>
        <taxon>Metazoa</taxon>
        <taxon>Chordata</taxon>
        <taxon>Craniata</taxon>
        <taxon>Vertebrata</taxon>
        <taxon>Euteleostomi</taxon>
        <taxon>Mammalia</taxon>
        <taxon>Eutheria</taxon>
        <taxon>Laurasiatheria</taxon>
        <taxon>Artiodactyla</taxon>
        <taxon>Tylopoda</taxon>
        <taxon>Camelidae</taxon>
        <taxon>Camelus</taxon>
    </lineage>
</organism>
<dbReference type="GO" id="GO:0016263">
    <property type="term" value="F:glycoprotein-N-acetylgalactosamine 3-beta-galactosyltransferase activity"/>
    <property type="evidence" value="ECO:0007669"/>
    <property type="project" value="TreeGrafter"/>
</dbReference>
<name>A0A8B8UHJ0_CAMFR</name>
<protein>
    <submittedName>
        <fullName evidence="9">C1GALT1-specific chaperone 1-like protein</fullName>
    </submittedName>
</protein>
<dbReference type="Proteomes" id="UP000694856">
    <property type="component" value="Chromosome 15"/>
</dbReference>
<feature type="transmembrane region" description="Helical" evidence="7">
    <location>
        <begin position="16"/>
        <end position="41"/>
    </location>
</feature>
<evidence type="ECO:0000313" key="8">
    <source>
        <dbReference type="Proteomes" id="UP000694856"/>
    </source>
</evidence>
<keyword evidence="3 7" id="KW-0812">Transmembrane</keyword>
<keyword evidence="5 7" id="KW-1133">Transmembrane helix</keyword>
<evidence type="ECO:0000256" key="6">
    <source>
        <dbReference type="ARBA" id="ARBA00023136"/>
    </source>
</evidence>
<dbReference type="GeneID" id="102505035"/>
<evidence type="ECO:0000256" key="3">
    <source>
        <dbReference type="ARBA" id="ARBA00022692"/>
    </source>
</evidence>
<dbReference type="PANTHER" id="PTHR23033">
    <property type="entry name" value="BETA1,3-GALACTOSYLTRANSFERASE"/>
    <property type="match status" value="1"/>
</dbReference>
<dbReference type="AlphaFoldDB" id="A0A8B8UHJ0"/>
<comment type="subcellular location">
    <subcellularLocation>
        <location evidence="1">Membrane</location>
        <topology evidence="1">Single-pass type II membrane protein</topology>
    </subcellularLocation>
</comment>
<keyword evidence="8" id="KW-1185">Reference proteome</keyword>
<keyword evidence="6 7" id="KW-0472">Membrane</keyword>
<dbReference type="FunFam" id="3.90.550.50:FF:000016">
    <property type="entry name" value="C1GALT1-specific chaperone 1"/>
    <property type="match status" value="1"/>
</dbReference>
<reference evidence="9" key="1">
    <citation type="submission" date="2025-08" db="UniProtKB">
        <authorList>
            <consortium name="RefSeq"/>
        </authorList>
    </citation>
    <scope>IDENTIFICATION</scope>
    <source>
        <tissue evidence="9">Ear skin</tissue>
    </source>
</reference>
<dbReference type="KEGG" id="cfr:102505035"/>
<dbReference type="InterPro" id="IPR026050">
    <property type="entry name" value="C1GALT1/C1GALT1_chp1"/>
</dbReference>
<gene>
    <name evidence="9" type="primary">C1GALT1C1L</name>
</gene>
<evidence type="ECO:0000313" key="9">
    <source>
        <dbReference type="RefSeq" id="XP_032353827.1"/>
    </source>
</evidence>
<evidence type="ECO:0000256" key="5">
    <source>
        <dbReference type="ARBA" id="ARBA00022989"/>
    </source>
</evidence>
<dbReference type="GO" id="GO:0016020">
    <property type="term" value="C:membrane"/>
    <property type="evidence" value="ECO:0007669"/>
    <property type="project" value="UniProtKB-SubCell"/>
</dbReference>
<dbReference type="Gene3D" id="3.90.550.50">
    <property type="match status" value="1"/>
</dbReference>
<comment type="similarity">
    <text evidence="2">Belongs to the glycosyltransferase 31 family. Beta3-Gal-T subfamily.</text>
</comment>
<evidence type="ECO:0000256" key="4">
    <source>
        <dbReference type="ARBA" id="ARBA00022968"/>
    </source>
</evidence>
<evidence type="ECO:0000256" key="1">
    <source>
        <dbReference type="ARBA" id="ARBA00004606"/>
    </source>
</evidence>
<dbReference type="PANTHER" id="PTHR23033:SF38">
    <property type="entry name" value="C1GALT1-SPECIFIC CHAPERONE 1-LIKE PROTEIN"/>
    <property type="match status" value="1"/>
</dbReference>
<proteinExistence type="inferred from homology"/>
<sequence length="329" mass="38003">MAAFDLRALSSTPERWFPATGVSFLKGMLVGSTCCVFITMFGQINMRHRGRTQDHAHHHLRLPHTKDFLNISEVQRMELSKNIRIYCIILGESNDEHYWAVLKETWTKHCDKAKLYNTKNDNLFNKENDKWTQMRKTYQHVFEKHGDNYSWFFLAHPTTFAVIENLKYLLFTKDASQPFYLGHTATSGDLKYVTMKGGIVLSMETLKRLNSFLNKTKKCAEQRAFWESSADMQLAVCLKYVGVLAENAEDSEGRAIFNTKPIAHLIRETMSNNRQPVVEGCCSDMAVTFSRLTPQKMTVMMYGVYRLRAFGHYFNDTLIFLPPNGSEND</sequence>
<dbReference type="GO" id="GO:0006493">
    <property type="term" value="P:protein O-linked glycosylation"/>
    <property type="evidence" value="ECO:0007669"/>
    <property type="project" value="UniProtKB-ARBA"/>
</dbReference>
<accession>A0A8B8UHJ0</accession>